<evidence type="ECO:0000313" key="2">
    <source>
        <dbReference type="Proteomes" id="UP001630127"/>
    </source>
</evidence>
<name>A0ABD2XYF3_9GENT</name>
<comment type="caution">
    <text evidence="1">The sequence shown here is derived from an EMBL/GenBank/DDBJ whole genome shotgun (WGS) entry which is preliminary data.</text>
</comment>
<keyword evidence="2" id="KW-1185">Reference proteome</keyword>
<dbReference type="EMBL" id="JBJUIK010000016">
    <property type="protein sequence ID" value="KAL3500406.1"/>
    <property type="molecule type" value="Genomic_DNA"/>
</dbReference>
<proteinExistence type="predicted"/>
<organism evidence="1 2">
    <name type="scientific">Cinchona calisaya</name>
    <dbReference type="NCBI Taxonomy" id="153742"/>
    <lineage>
        <taxon>Eukaryota</taxon>
        <taxon>Viridiplantae</taxon>
        <taxon>Streptophyta</taxon>
        <taxon>Embryophyta</taxon>
        <taxon>Tracheophyta</taxon>
        <taxon>Spermatophyta</taxon>
        <taxon>Magnoliopsida</taxon>
        <taxon>eudicotyledons</taxon>
        <taxon>Gunneridae</taxon>
        <taxon>Pentapetalae</taxon>
        <taxon>asterids</taxon>
        <taxon>lamiids</taxon>
        <taxon>Gentianales</taxon>
        <taxon>Rubiaceae</taxon>
        <taxon>Cinchonoideae</taxon>
        <taxon>Cinchoneae</taxon>
        <taxon>Cinchona</taxon>
    </lineage>
</organism>
<evidence type="ECO:0000313" key="1">
    <source>
        <dbReference type="EMBL" id="KAL3500406.1"/>
    </source>
</evidence>
<dbReference type="AlphaFoldDB" id="A0ABD2XYF3"/>
<gene>
    <name evidence="1" type="ORF">ACH5RR_039499</name>
</gene>
<sequence length="140" mass="15896">MGAKVTAFENRSSVEMEIRVFIPPARPDRYQKIFRIKPGEVKGLKTKSLFCEDINVENPTFLMIFVDGGYTGVSLYPFHVQKYAKIFGYLDESGNVIFKGIKAKFPCILRLIYRISHGATVFHGKNKGGHAKKVRYSTTK</sequence>
<accession>A0ABD2XYF3</accession>
<reference evidence="1 2" key="1">
    <citation type="submission" date="2024-11" db="EMBL/GenBank/DDBJ databases">
        <title>A near-complete genome assembly of Cinchona calisaya.</title>
        <authorList>
            <person name="Lian D.C."/>
            <person name="Zhao X.W."/>
            <person name="Wei L."/>
        </authorList>
    </citation>
    <scope>NUCLEOTIDE SEQUENCE [LARGE SCALE GENOMIC DNA]</scope>
    <source>
        <tissue evidence="1">Nenye</tissue>
    </source>
</reference>
<dbReference type="Proteomes" id="UP001630127">
    <property type="component" value="Unassembled WGS sequence"/>
</dbReference>
<protein>
    <submittedName>
        <fullName evidence="1">Uncharacterized protein</fullName>
    </submittedName>
</protein>